<name>A0ABQ6PC85_9SPHN</name>
<protein>
    <recommendedName>
        <fullName evidence="6">TonB-dependent receptor</fullName>
    </recommendedName>
</protein>
<accession>A0ABQ6PC85</accession>
<keyword evidence="3" id="KW-0998">Cell outer membrane</keyword>
<organism evidence="4 5">
    <name type="scientific">Novosphingobium pituita</name>
    <dbReference type="NCBI Taxonomy" id="3056842"/>
    <lineage>
        <taxon>Bacteria</taxon>
        <taxon>Pseudomonadati</taxon>
        <taxon>Pseudomonadota</taxon>
        <taxon>Alphaproteobacteria</taxon>
        <taxon>Sphingomonadales</taxon>
        <taxon>Sphingomonadaceae</taxon>
        <taxon>Novosphingobium</taxon>
    </lineage>
</organism>
<evidence type="ECO:0000256" key="1">
    <source>
        <dbReference type="ARBA" id="ARBA00004442"/>
    </source>
</evidence>
<dbReference type="Gene3D" id="2.40.170.20">
    <property type="entry name" value="TonB-dependent receptor, beta-barrel domain"/>
    <property type="match status" value="1"/>
</dbReference>
<dbReference type="Proteomes" id="UP001187221">
    <property type="component" value="Unassembled WGS sequence"/>
</dbReference>
<evidence type="ECO:0000313" key="5">
    <source>
        <dbReference type="Proteomes" id="UP001187221"/>
    </source>
</evidence>
<sequence length="136" mass="14924">MACFATPYGLRYAAHCFNRAHAQNNRPALIPAGGKLGVRSVGKHWGLDSITTSAGNTQFANQYKIGSNTTADLAMGWRIHNIGSVFREITPSLKIGNLFNNRSVSNFAGNQNYDRTPLYCRNPGRSVFFNLAVTMP</sequence>
<dbReference type="InterPro" id="IPR036942">
    <property type="entry name" value="Beta-barrel_TonB_sf"/>
</dbReference>
<proteinExistence type="predicted"/>
<evidence type="ECO:0008006" key="6">
    <source>
        <dbReference type="Google" id="ProtNLM"/>
    </source>
</evidence>
<keyword evidence="2" id="KW-0472">Membrane</keyword>
<keyword evidence="5" id="KW-1185">Reference proteome</keyword>
<comment type="subcellular location">
    <subcellularLocation>
        <location evidence="1">Cell outer membrane</location>
    </subcellularLocation>
</comment>
<dbReference type="EMBL" id="BTFW01000003">
    <property type="protein sequence ID" value="GMM62587.1"/>
    <property type="molecule type" value="Genomic_DNA"/>
</dbReference>
<dbReference type="RefSeq" id="WP_317976288.1">
    <property type="nucleotide sequence ID" value="NZ_BTFW01000003.1"/>
</dbReference>
<reference evidence="4 5" key="1">
    <citation type="submission" date="2023-06" db="EMBL/GenBank/DDBJ databases">
        <title>Draft genome sequence of Novosphingobium sp. strain IK01.</title>
        <authorList>
            <person name="Hatamoto M."/>
            <person name="Ikarashi T."/>
            <person name="Yamaguchi T."/>
        </authorList>
    </citation>
    <scope>NUCLEOTIDE SEQUENCE [LARGE SCALE GENOMIC DNA]</scope>
    <source>
        <strain evidence="4 5">IK01</strain>
    </source>
</reference>
<evidence type="ECO:0000256" key="3">
    <source>
        <dbReference type="ARBA" id="ARBA00023237"/>
    </source>
</evidence>
<gene>
    <name evidence="4" type="ORF">NUTIK01_33640</name>
</gene>
<dbReference type="SUPFAM" id="SSF56935">
    <property type="entry name" value="Porins"/>
    <property type="match status" value="1"/>
</dbReference>
<evidence type="ECO:0000313" key="4">
    <source>
        <dbReference type="EMBL" id="GMM62587.1"/>
    </source>
</evidence>
<evidence type="ECO:0000256" key="2">
    <source>
        <dbReference type="ARBA" id="ARBA00023136"/>
    </source>
</evidence>
<comment type="caution">
    <text evidence="4">The sequence shown here is derived from an EMBL/GenBank/DDBJ whole genome shotgun (WGS) entry which is preliminary data.</text>
</comment>